<dbReference type="OrthoDB" id="9801445at2"/>
<evidence type="ECO:0000313" key="8">
    <source>
        <dbReference type="Proteomes" id="UP000268192"/>
    </source>
</evidence>
<dbReference type="GO" id="GO:0046872">
    <property type="term" value="F:metal ion binding"/>
    <property type="evidence" value="ECO:0007669"/>
    <property type="project" value="UniProtKB-KW"/>
</dbReference>
<sequence>MQRLHPFDPRRSASVVSRGHYPGCDPGRQSSVLLEIQASVAAVDWASLAAPQIVALAQKYAVVIIPVGSIEQHGPHLPVEVDARLATEISRRAARLAPEDTPIIVAPTISVGLAQHHLSYSGALTLDFATFHAVIGCWVRSIVASGFRRIALVNGHGGNTTALRVVVNELARSERLPIVTCTYWDVAAAAFRDILETQPCVMHACEAETSLMMALAPETVRHEQMVGLTAPSFEGSEDPFESAFYRSLDMDELSVNGVLGNPSAASAAKGELLADAAATALKTRLLDPQTWRRLEPR</sequence>
<dbReference type="InterPro" id="IPR003785">
    <property type="entry name" value="Creatininase/forma_Hydrolase"/>
</dbReference>
<feature type="compositionally biased region" description="Basic and acidic residues" evidence="6">
    <location>
        <begin position="1"/>
        <end position="11"/>
    </location>
</feature>
<dbReference type="Pfam" id="PF02633">
    <property type="entry name" value="Creatininase"/>
    <property type="match status" value="1"/>
</dbReference>
<reference evidence="7 8" key="1">
    <citation type="submission" date="2018-09" db="EMBL/GenBank/DDBJ databases">
        <title>Marinorhizobium profundi gen. nov., sp. nov., isolated from a deep-sea sediment sample from the New Britain Trench and proposal of Marinorhizobiaceae fam. nov. in the order Rhizobiales of the class Alphaproteobacteria.</title>
        <authorList>
            <person name="Cao J."/>
        </authorList>
    </citation>
    <scope>NUCLEOTIDE SEQUENCE [LARGE SCALE GENOMIC DNA]</scope>
    <source>
        <strain evidence="7 8">WS11</strain>
    </source>
</reference>
<dbReference type="AlphaFoldDB" id="A0A3Q8XSZ2"/>
<dbReference type="GO" id="GO:0009231">
    <property type="term" value="P:riboflavin biosynthetic process"/>
    <property type="evidence" value="ECO:0007669"/>
    <property type="project" value="TreeGrafter"/>
</dbReference>
<dbReference type="Proteomes" id="UP000268192">
    <property type="component" value="Chromosome"/>
</dbReference>
<organism evidence="7 8">
    <name type="scientific">Georhizobium profundi</name>
    <dbReference type="NCBI Taxonomy" id="2341112"/>
    <lineage>
        <taxon>Bacteria</taxon>
        <taxon>Pseudomonadati</taxon>
        <taxon>Pseudomonadota</taxon>
        <taxon>Alphaproteobacteria</taxon>
        <taxon>Hyphomicrobiales</taxon>
        <taxon>Rhizobiaceae</taxon>
        <taxon>Georhizobium</taxon>
    </lineage>
</organism>
<evidence type="ECO:0000256" key="3">
    <source>
        <dbReference type="ARBA" id="ARBA00022801"/>
    </source>
</evidence>
<protein>
    <submittedName>
        <fullName evidence="7">Creatininase family protein</fullName>
    </submittedName>
</protein>
<evidence type="ECO:0000256" key="4">
    <source>
        <dbReference type="ARBA" id="ARBA00022833"/>
    </source>
</evidence>
<accession>A0A3Q8XSZ2</accession>
<comment type="cofactor">
    <cofactor evidence="1">
        <name>Zn(2+)</name>
        <dbReference type="ChEBI" id="CHEBI:29105"/>
    </cofactor>
</comment>
<dbReference type="Gene3D" id="3.40.50.10310">
    <property type="entry name" value="Creatininase"/>
    <property type="match status" value="1"/>
</dbReference>
<evidence type="ECO:0000256" key="5">
    <source>
        <dbReference type="ARBA" id="ARBA00024029"/>
    </source>
</evidence>
<dbReference type="PANTHER" id="PTHR35005">
    <property type="entry name" value="3-DEHYDRO-SCYLLO-INOSOSE HYDROLASE"/>
    <property type="match status" value="1"/>
</dbReference>
<dbReference type="InterPro" id="IPR024087">
    <property type="entry name" value="Creatininase-like_sf"/>
</dbReference>
<dbReference type="PANTHER" id="PTHR35005:SF1">
    <property type="entry name" value="2-AMINO-5-FORMYLAMINO-6-RIBOSYLAMINOPYRIMIDIN-4(3H)-ONE 5'-MONOPHOSPHATE DEFORMYLASE"/>
    <property type="match status" value="1"/>
</dbReference>
<evidence type="ECO:0000256" key="2">
    <source>
        <dbReference type="ARBA" id="ARBA00022723"/>
    </source>
</evidence>
<comment type="similarity">
    <text evidence="5">Belongs to the creatininase superfamily.</text>
</comment>
<keyword evidence="2" id="KW-0479">Metal-binding</keyword>
<gene>
    <name evidence="7" type="ORF">D5400_18075</name>
</gene>
<evidence type="ECO:0000256" key="1">
    <source>
        <dbReference type="ARBA" id="ARBA00001947"/>
    </source>
</evidence>
<dbReference type="SUPFAM" id="SSF102215">
    <property type="entry name" value="Creatininase"/>
    <property type="match status" value="1"/>
</dbReference>
<evidence type="ECO:0000256" key="6">
    <source>
        <dbReference type="SAM" id="MobiDB-lite"/>
    </source>
</evidence>
<feature type="region of interest" description="Disordered" evidence="6">
    <location>
        <begin position="1"/>
        <end position="22"/>
    </location>
</feature>
<keyword evidence="4" id="KW-0862">Zinc</keyword>
<keyword evidence="8" id="KW-1185">Reference proteome</keyword>
<keyword evidence="3" id="KW-0378">Hydrolase</keyword>
<proteinExistence type="inferred from homology"/>
<evidence type="ECO:0000313" key="7">
    <source>
        <dbReference type="EMBL" id="AZN72933.1"/>
    </source>
</evidence>
<dbReference type="EMBL" id="CP032509">
    <property type="protein sequence ID" value="AZN72933.1"/>
    <property type="molecule type" value="Genomic_DNA"/>
</dbReference>
<dbReference type="KEGG" id="abaw:D5400_18075"/>
<name>A0A3Q8XSZ2_9HYPH</name>
<dbReference type="GO" id="GO:0016811">
    <property type="term" value="F:hydrolase activity, acting on carbon-nitrogen (but not peptide) bonds, in linear amides"/>
    <property type="evidence" value="ECO:0007669"/>
    <property type="project" value="TreeGrafter"/>
</dbReference>